<feature type="transmembrane region" description="Helical" evidence="1">
    <location>
        <begin position="20"/>
        <end position="40"/>
    </location>
</feature>
<name>A0A6J6BYE0_9ZZZZ</name>
<evidence type="ECO:0000256" key="1">
    <source>
        <dbReference type="SAM" id="Phobius"/>
    </source>
</evidence>
<gene>
    <name evidence="2" type="ORF">UFOPK1493_00497</name>
</gene>
<keyword evidence="1" id="KW-1133">Transmembrane helix</keyword>
<organism evidence="2">
    <name type="scientific">freshwater metagenome</name>
    <dbReference type="NCBI Taxonomy" id="449393"/>
    <lineage>
        <taxon>unclassified sequences</taxon>
        <taxon>metagenomes</taxon>
        <taxon>ecological metagenomes</taxon>
    </lineage>
</organism>
<accession>A0A6J6BYE0</accession>
<reference evidence="2" key="1">
    <citation type="submission" date="2020-05" db="EMBL/GenBank/DDBJ databases">
        <authorList>
            <person name="Chiriac C."/>
            <person name="Salcher M."/>
            <person name="Ghai R."/>
            <person name="Kavagutti S V."/>
        </authorList>
    </citation>
    <scope>NUCLEOTIDE SEQUENCE</scope>
</reference>
<protein>
    <submittedName>
        <fullName evidence="2">Unannotated protein</fullName>
    </submittedName>
</protein>
<dbReference type="EMBL" id="CAEZSR010000010">
    <property type="protein sequence ID" value="CAB4543835.1"/>
    <property type="molecule type" value="Genomic_DNA"/>
</dbReference>
<sequence length="226" mass="23546">MDTTSTDTTSTRRAIARRAIARRIATAVGLAAAFAIGVTVPSGAAPSTDGTSTAAITERGDTLLAARGVQKRSGDLEGTERLERTEAPAQTEGIAGGFVFVAITPYRTLDSRNYVDGFMFGGDEVVFSVLVDEFNVPRIPSTAVAVTYNLTVDGTVGAGFCAAFPGPALWPGNSSINWTGSRQTIANGGVAGIGRLDEDGQISIYCGPTSRSIGTDFILDITGYYF</sequence>
<dbReference type="AlphaFoldDB" id="A0A6J6BYE0"/>
<keyword evidence="1" id="KW-0812">Transmembrane</keyword>
<evidence type="ECO:0000313" key="2">
    <source>
        <dbReference type="EMBL" id="CAB4543835.1"/>
    </source>
</evidence>
<keyword evidence="1" id="KW-0472">Membrane</keyword>
<proteinExistence type="predicted"/>